<evidence type="ECO:0000256" key="5">
    <source>
        <dbReference type="ARBA" id="ARBA00013279"/>
    </source>
</evidence>
<keyword evidence="9" id="KW-0442">Lipid degradation</keyword>
<evidence type="ECO:0000256" key="7">
    <source>
        <dbReference type="ARBA" id="ARBA00022753"/>
    </source>
</evidence>
<dbReference type="InterPro" id="IPR029058">
    <property type="entry name" value="AB_hydrolase_fold"/>
</dbReference>
<evidence type="ECO:0000256" key="16">
    <source>
        <dbReference type="ARBA" id="ARBA00029828"/>
    </source>
</evidence>
<keyword evidence="13" id="KW-0443">Lipid metabolism</keyword>
<keyword evidence="15" id="KW-0325">Glycoprotein</keyword>
<dbReference type="GO" id="GO:0005775">
    <property type="term" value="C:vacuolar lumen"/>
    <property type="evidence" value="ECO:0007669"/>
    <property type="project" value="TreeGrafter"/>
</dbReference>
<dbReference type="Gene3D" id="3.40.50.1820">
    <property type="entry name" value="alpha/beta hydrolase"/>
    <property type="match status" value="1"/>
</dbReference>
<evidence type="ECO:0000256" key="10">
    <source>
        <dbReference type="ARBA" id="ARBA00022968"/>
    </source>
</evidence>
<comment type="catalytic activity">
    <reaction evidence="1">
        <text>a triacylglycerol + H2O = a diacylglycerol + a fatty acid + H(+)</text>
        <dbReference type="Rhea" id="RHEA:12044"/>
        <dbReference type="ChEBI" id="CHEBI:15377"/>
        <dbReference type="ChEBI" id="CHEBI:15378"/>
        <dbReference type="ChEBI" id="CHEBI:17855"/>
        <dbReference type="ChEBI" id="CHEBI:18035"/>
        <dbReference type="ChEBI" id="CHEBI:28868"/>
        <dbReference type="EC" id="3.1.1.3"/>
    </reaction>
</comment>
<evidence type="ECO:0000256" key="14">
    <source>
        <dbReference type="ARBA" id="ARBA00023136"/>
    </source>
</evidence>
<feature type="domain" description="Serine aminopeptidase S33" evidence="17">
    <location>
        <begin position="6"/>
        <end position="55"/>
    </location>
</feature>
<dbReference type="AlphaFoldDB" id="A0A7I8WE69"/>
<dbReference type="GO" id="GO:0004806">
    <property type="term" value="F:triacylglycerol lipase activity"/>
    <property type="evidence" value="ECO:0007669"/>
    <property type="project" value="UniProtKB-EC"/>
</dbReference>
<dbReference type="EMBL" id="CAJFCJ010000051">
    <property type="protein sequence ID" value="CAD5126481.1"/>
    <property type="molecule type" value="Genomic_DNA"/>
</dbReference>
<dbReference type="GO" id="GO:0006660">
    <property type="term" value="P:phosphatidylserine catabolic process"/>
    <property type="evidence" value="ECO:0007669"/>
    <property type="project" value="TreeGrafter"/>
</dbReference>
<gene>
    <name evidence="18" type="ORF">DGYR_LOCUS13723</name>
</gene>
<comment type="subcellular location">
    <subcellularLocation>
        <location evidence="3">Endosome</location>
        <location evidence="3">Multivesicular body membrane</location>
        <topology evidence="3">Single-pass type II membrane protein</topology>
    </subcellularLocation>
    <subcellularLocation>
        <location evidence="2">Prevacuolar compartment membrane</location>
        <topology evidence="2">Single-pass type II membrane protein</topology>
    </subcellularLocation>
</comment>
<dbReference type="Pfam" id="PF12146">
    <property type="entry name" value="Hydrolase_4"/>
    <property type="match status" value="1"/>
</dbReference>
<dbReference type="PANTHER" id="PTHR47175">
    <property type="entry name" value="LIPASE ATG15-RELATED"/>
    <property type="match status" value="1"/>
</dbReference>
<keyword evidence="6" id="KW-0812">Transmembrane</keyword>
<keyword evidence="12" id="KW-0072">Autophagy</keyword>
<dbReference type="InterPro" id="IPR050805">
    <property type="entry name" value="ATG15_Lipase"/>
</dbReference>
<comment type="caution">
    <text evidence="18">The sequence shown here is derived from an EMBL/GenBank/DDBJ whole genome shotgun (WGS) entry which is preliminary data.</text>
</comment>
<evidence type="ECO:0000313" key="19">
    <source>
        <dbReference type="Proteomes" id="UP000549394"/>
    </source>
</evidence>
<name>A0A7I8WE69_9ANNE</name>
<organism evidence="18 19">
    <name type="scientific">Dimorphilus gyrociliatus</name>
    <dbReference type="NCBI Taxonomy" id="2664684"/>
    <lineage>
        <taxon>Eukaryota</taxon>
        <taxon>Metazoa</taxon>
        <taxon>Spiralia</taxon>
        <taxon>Lophotrochozoa</taxon>
        <taxon>Annelida</taxon>
        <taxon>Polychaeta</taxon>
        <taxon>Polychaeta incertae sedis</taxon>
        <taxon>Dinophilidae</taxon>
        <taxon>Dimorphilus</taxon>
    </lineage>
</organism>
<evidence type="ECO:0000256" key="1">
    <source>
        <dbReference type="ARBA" id="ARBA00001024"/>
    </source>
</evidence>
<evidence type="ECO:0000256" key="15">
    <source>
        <dbReference type="ARBA" id="ARBA00023180"/>
    </source>
</evidence>
<sequence>MKEVLYIDAAQRIYDQVKHKHPKNKIVLTGHSMGAAIVSILGHKNQEYVLAFAAPCDLQIVTPLELKKIEKQTMIQNLFHRLGSNIIHLGDCSDAIYRGVCNGSIDVCKIAGYNIKTCCHMGRKFCLNKNTEFSLFVKLVNTMKMSKWDIYEIHQANCTQNECRKDEPAIFLK</sequence>
<evidence type="ECO:0000259" key="17">
    <source>
        <dbReference type="Pfam" id="PF12146"/>
    </source>
</evidence>
<evidence type="ECO:0000256" key="11">
    <source>
        <dbReference type="ARBA" id="ARBA00022989"/>
    </source>
</evidence>
<dbReference type="GO" id="GO:0032585">
    <property type="term" value="C:multivesicular body membrane"/>
    <property type="evidence" value="ECO:0007669"/>
    <property type="project" value="UniProtKB-SubCell"/>
</dbReference>
<evidence type="ECO:0000256" key="2">
    <source>
        <dbReference type="ARBA" id="ARBA00004270"/>
    </source>
</evidence>
<dbReference type="EC" id="3.1.1.3" evidence="5"/>
<keyword evidence="11" id="KW-1133">Transmembrane helix</keyword>
<keyword evidence="19" id="KW-1185">Reference proteome</keyword>
<evidence type="ECO:0000256" key="12">
    <source>
        <dbReference type="ARBA" id="ARBA00023006"/>
    </source>
</evidence>
<evidence type="ECO:0000256" key="13">
    <source>
        <dbReference type="ARBA" id="ARBA00023098"/>
    </source>
</evidence>
<dbReference type="GO" id="GO:0034727">
    <property type="term" value="P:piecemeal microautophagy of the nucleus"/>
    <property type="evidence" value="ECO:0007669"/>
    <property type="project" value="TreeGrafter"/>
</dbReference>
<dbReference type="PANTHER" id="PTHR47175:SF2">
    <property type="entry name" value="LIPASE ATG15-RELATED"/>
    <property type="match status" value="1"/>
</dbReference>
<proteinExistence type="predicted"/>
<dbReference type="GO" id="GO:0034496">
    <property type="term" value="P:multivesicular body membrane disassembly"/>
    <property type="evidence" value="ECO:0007669"/>
    <property type="project" value="TreeGrafter"/>
</dbReference>
<dbReference type="GO" id="GO:0004620">
    <property type="term" value="F:phospholipase activity"/>
    <property type="evidence" value="ECO:0007669"/>
    <property type="project" value="TreeGrafter"/>
</dbReference>
<accession>A0A7I8WE69</accession>
<dbReference type="Proteomes" id="UP000549394">
    <property type="component" value="Unassembled WGS sequence"/>
</dbReference>
<evidence type="ECO:0000256" key="3">
    <source>
        <dbReference type="ARBA" id="ARBA00004343"/>
    </source>
</evidence>
<reference evidence="18 19" key="1">
    <citation type="submission" date="2020-08" db="EMBL/GenBank/DDBJ databases">
        <authorList>
            <person name="Hejnol A."/>
        </authorList>
    </citation>
    <scope>NUCLEOTIDE SEQUENCE [LARGE SCALE GENOMIC DNA]</scope>
</reference>
<keyword evidence="10" id="KW-0735">Signal-anchor</keyword>
<evidence type="ECO:0000256" key="6">
    <source>
        <dbReference type="ARBA" id="ARBA00022692"/>
    </source>
</evidence>
<dbReference type="InterPro" id="IPR022742">
    <property type="entry name" value="Hydrolase_4"/>
</dbReference>
<dbReference type="GO" id="GO:0046461">
    <property type="term" value="P:neutral lipid catabolic process"/>
    <property type="evidence" value="ECO:0007669"/>
    <property type="project" value="TreeGrafter"/>
</dbReference>
<keyword evidence="7" id="KW-0967">Endosome</keyword>
<evidence type="ECO:0000256" key="9">
    <source>
        <dbReference type="ARBA" id="ARBA00022963"/>
    </source>
</evidence>
<dbReference type="OrthoDB" id="58570at2759"/>
<keyword evidence="8" id="KW-0378">Hydrolase</keyword>
<evidence type="ECO:0000256" key="8">
    <source>
        <dbReference type="ARBA" id="ARBA00022801"/>
    </source>
</evidence>
<comment type="subunit">
    <text evidence="4">Binds to both phosphatidylinositol (PI) and phosphatidylinositol 3,5-bisphosphate (PIP2).</text>
</comment>
<evidence type="ECO:0000313" key="18">
    <source>
        <dbReference type="EMBL" id="CAD5126481.1"/>
    </source>
</evidence>
<keyword evidence="14" id="KW-0472">Membrane</keyword>
<protein>
    <recommendedName>
        <fullName evidence="5">triacylglycerol lipase</fullName>
        <ecNumber evidence="5">3.1.1.3</ecNumber>
    </recommendedName>
    <alternativeName>
        <fullName evidence="16">Autophagy-related protein 15</fullName>
    </alternativeName>
</protein>
<evidence type="ECO:0000256" key="4">
    <source>
        <dbReference type="ARBA" id="ARBA00011137"/>
    </source>
</evidence>
<dbReference type="SUPFAM" id="SSF53474">
    <property type="entry name" value="alpha/beta-Hydrolases"/>
    <property type="match status" value="1"/>
</dbReference>